<sequence length="128" mass="14519">MYAHRKEATSDKISIYQYSIRNMEDEEASQKLVHGNIEMAERGEAINPTTRLDEVVENYIGSLGFSQLIHVFLISLAWIFDSQNTLVTIFSDRAATCLEMHITSPTPCKYWQLPLCASMEEVVAKVGM</sequence>
<evidence type="ECO:0000313" key="2">
    <source>
        <dbReference type="EMBL" id="EEF43656.1"/>
    </source>
</evidence>
<organism evidence="2 3">
    <name type="scientific">Ricinus communis</name>
    <name type="common">Castor bean</name>
    <dbReference type="NCBI Taxonomy" id="3988"/>
    <lineage>
        <taxon>Eukaryota</taxon>
        <taxon>Viridiplantae</taxon>
        <taxon>Streptophyta</taxon>
        <taxon>Embryophyta</taxon>
        <taxon>Tracheophyta</taxon>
        <taxon>Spermatophyta</taxon>
        <taxon>Magnoliopsida</taxon>
        <taxon>eudicotyledons</taxon>
        <taxon>Gunneridae</taxon>
        <taxon>Pentapetalae</taxon>
        <taxon>rosids</taxon>
        <taxon>fabids</taxon>
        <taxon>Malpighiales</taxon>
        <taxon>Euphorbiaceae</taxon>
        <taxon>Acalyphoideae</taxon>
        <taxon>Acalypheae</taxon>
        <taxon>Ricinus</taxon>
    </lineage>
</organism>
<dbReference type="InParanoid" id="B9RYE7"/>
<dbReference type="AlphaFoldDB" id="B9RYE7"/>
<protein>
    <submittedName>
        <fullName evidence="2">Uncharacterized protein</fullName>
    </submittedName>
</protein>
<accession>B9RYE7</accession>
<dbReference type="eggNOG" id="KOG0255">
    <property type="taxonomic scope" value="Eukaryota"/>
</dbReference>
<proteinExistence type="predicted"/>
<dbReference type="STRING" id="3988.B9RYE7"/>
<dbReference type="Proteomes" id="UP000008311">
    <property type="component" value="Unassembled WGS sequence"/>
</dbReference>
<evidence type="ECO:0000256" key="1">
    <source>
        <dbReference type="SAM" id="Phobius"/>
    </source>
</evidence>
<evidence type="ECO:0000313" key="3">
    <source>
        <dbReference type="Proteomes" id="UP000008311"/>
    </source>
</evidence>
<gene>
    <name evidence="2" type="ORF">RCOM_0812510</name>
</gene>
<keyword evidence="1" id="KW-0472">Membrane</keyword>
<keyword evidence="1" id="KW-0812">Transmembrane</keyword>
<reference evidence="3" key="1">
    <citation type="journal article" date="2010" name="Nat. Biotechnol.">
        <title>Draft genome sequence of the oilseed species Ricinus communis.</title>
        <authorList>
            <person name="Chan A.P."/>
            <person name="Crabtree J."/>
            <person name="Zhao Q."/>
            <person name="Lorenzi H."/>
            <person name="Orvis J."/>
            <person name="Puiu D."/>
            <person name="Melake-Berhan A."/>
            <person name="Jones K.M."/>
            <person name="Redman J."/>
            <person name="Chen G."/>
            <person name="Cahoon E.B."/>
            <person name="Gedil M."/>
            <person name="Stanke M."/>
            <person name="Haas B.J."/>
            <person name="Wortman J.R."/>
            <person name="Fraser-Liggett C.M."/>
            <person name="Ravel J."/>
            <person name="Rabinowicz P.D."/>
        </authorList>
    </citation>
    <scope>NUCLEOTIDE SEQUENCE [LARGE SCALE GENOMIC DNA]</scope>
    <source>
        <strain evidence="3">cv. Hale</strain>
    </source>
</reference>
<name>B9RYE7_RICCO</name>
<dbReference type="EMBL" id="EQ973830">
    <property type="protein sequence ID" value="EEF43656.1"/>
    <property type="molecule type" value="Genomic_DNA"/>
</dbReference>
<feature type="transmembrane region" description="Helical" evidence="1">
    <location>
        <begin position="59"/>
        <end position="80"/>
    </location>
</feature>
<keyword evidence="3" id="KW-1185">Reference proteome</keyword>
<keyword evidence="1" id="KW-1133">Transmembrane helix</keyword>